<dbReference type="EMBL" id="JAYKLX010000006">
    <property type="protein sequence ID" value="MEB3346579.1"/>
    <property type="molecule type" value="Genomic_DNA"/>
</dbReference>
<comment type="caution">
    <text evidence="2">The sequence shown here is derived from an EMBL/GenBank/DDBJ whole genome shotgun (WGS) entry which is preliminary data.</text>
</comment>
<evidence type="ECO:0000313" key="2">
    <source>
        <dbReference type="EMBL" id="MEB3346579.1"/>
    </source>
</evidence>
<evidence type="ECO:0000256" key="1">
    <source>
        <dbReference type="SAM" id="SignalP"/>
    </source>
</evidence>
<dbReference type="RefSeq" id="WP_324180607.1">
    <property type="nucleotide sequence ID" value="NZ_BAABAW010000006.1"/>
</dbReference>
<evidence type="ECO:0008006" key="4">
    <source>
        <dbReference type="Google" id="ProtNLM"/>
    </source>
</evidence>
<reference evidence="2 3" key="1">
    <citation type="journal article" date="2013" name="Int. J. Syst. Evol. Microbiol.">
        <title>Aquimarina gracilis sp. nov., isolated from the gut microflora of a mussel, Mytilus coruscus, and emended description of Aquimarina spongiae.</title>
        <authorList>
            <person name="Park S.C."/>
            <person name="Choe H.N."/>
            <person name="Baik K.S."/>
            <person name="Seong C.N."/>
        </authorList>
    </citation>
    <scope>NUCLEOTIDE SEQUENCE [LARGE SCALE GENOMIC DNA]</scope>
    <source>
        <strain evidence="2 3">PSC32</strain>
    </source>
</reference>
<keyword evidence="1" id="KW-0732">Signal</keyword>
<feature type="signal peptide" evidence="1">
    <location>
        <begin position="1"/>
        <end position="20"/>
    </location>
</feature>
<protein>
    <recommendedName>
        <fullName evidence="4">Lipocalin-like domain-containing protein</fullName>
    </recommendedName>
</protein>
<feature type="chain" id="PRO_5045057709" description="Lipocalin-like domain-containing protein" evidence="1">
    <location>
        <begin position="21"/>
        <end position="131"/>
    </location>
</feature>
<gene>
    <name evidence="2" type="ORF">U6A24_13960</name>
</gene>
<organism evidence="2 3">
    <name type="scientific">Aquimarina gracilis</name>
    <dbReference type="NCBI Taxonomy" id="874422"/>
    <lineage>
        <taxon>Bacteria</taxon>
        <taxon>Pseudomonadati</taxon>
        <taxon>Bacteroidota</taxon>
        <taxon>Flavobacteriia</taxon>
        <taxon>Flavobacteriales</taxon>
        <taxon>Flavobacteriaceae</taxon>
        <taxon>Aquimarina</taxon>
    </lineage>
</organism>
<proteinExistence type="predicted"/>
<keyword evidence="3" id="KW-1185">Reference proteome</keyword>
<sequence>MIRYTLFVFFFLMLLSCSNDDDSSSSSELSGTWSLINVSGGFVGLDHDFNTGIVVWVFNESSNTVSITNNNTDDSIEDLLPTGTYDYSIETVGENREFILDNINRGNFEIMDNQLTINEQFRDGFNFTFIR</sequence>
<dbReference type="Proteomes" id="UP001327027">
    <property type="component" value="Unassembled WGS sequence"/>
</dbReference>
<name>A0ABU5ZXI3_9FLAO</name>
<dbReference type="PROSITE" id="PS51257">
    <property type="entry name" value="PROKAR_LIPOPROTEIN"/>
    <property type="match status" value="1"/>
</dbReference>
<accession>A0ABU5ZXI3</accession>
<evidence type="ECO:0000313" key="3">
    <source>
        <dbReference type="Proteomes" id="UP001327027"/>
    </source>
</evidence>